<feature type="compositionally biased region" description="Basic and acidic residues" evidence="1">
    <location>
        <begin position="31"/>
        <end position="60"/>
    </location>
</feature>
<evidence type="ECO:0000313" key="3">
    <source>
        <dbReference type="EMBL" id="RID85003.1"/>
    </source>
</evidence>
<name>A0A398BBJ4_9BACI</name>
<dbReference type="AlphaFoldDB" id="A0A398BBJ4"/>
<gene>
    <name evidence="3" type="ORF">D1953_12690</name>
</gene>
<feature type="chain" id="PRO_5017357981" evidence="2">
    <location>
        <begin position="29"/>
        <end position="231"/>
    </location>
</feature>
<keyword evidence="2" id="KW-0732">Signal</keyword>
<sequence length="231" mass="25386">MKTKWFSKILASLVAITLVLGSASFASAKGSDNKKTEQKNPVKKEDKSSKNKEKEKEKKVAVKSKTGKTVEKRLNTIDSSIQKITKSINSYFDVSEDGTADKELSKKTASKKYNSYKGKLKAEINKLRAIDKQLASYKKKRKVSNSEFDALAEKSKELQKLAADEIERVRSLVEQASTPKTEEETTPAESDETTNGSEETTPAESGETINTSEETTPTDLGETTTSTDSAV</sequence>
<proteinExistence type="predicted"/>
<feature type="region of interest" description="Disordered" evidence="1">
    <location>
        <begin position="27"/>
        <end position="65"/>
    </location>
</feature>
<dbReference type="Proteomes" id="UP000266016">
    <property type="component" value="Unassembled WGS sequence"/>
</dbReference>
<dbReference type="EMBL" id="QWVS01000022">
    <property type="protein sequence ID" value="RID85003.1"/>
    <property type="molecule type" value="Genomic_DNA"/>
</dbReference>
<feature type="compositionally biased region" description="Polar residues" evidence="1">
    <location>
        <begin position="193"/>
        <end position="212"/>
    </location>
</feature>
<accession>A0A398BBJ4</accession>
<protein>
    <submittedName>
        <fullName evidence="3">Uncharacterized protein</fullName>
    </submittedName>
</protein>
<keyword evidence="4" id="KW-1185">Reference proteome</keyword>
<dbReference type="RefSeq" id="WP_119117569.1">
    <property type="nucleotide sequence ID" value="NZ_QWVS01000022.1"/>
</dbReference>
<organism evidence="3 4">
    <name type="scientific">Peribacillus asahii</name>
    <dbReference type="NCBI Taxonomy" id="228899"/>
    <lineage>
        <taxon>Bacteria</taxon>
        <taxon>Bacillati</taxon>
        <taxon>Bacillota</taxon>
        <taxon>Bacilli</taxon>
        <taxon>Bacillales</taxon>
        <taxon>Bacillaceae</taxon>
        <taxon>Peribacillus</taxon>
    </lineage>
</organism>
<evidence type="ECO:0000256" key="2">
    <source>
        <dbReference type="SAM" id="SignalP"/>
    </source>
</evidence>
<feature type="region of interest" description="Disordered" evidence="1">
    <location>
        <begin position="170"/>
        <end position="231"/>
    </location>
</feature>
<evidence type="ECO:0000313" key="4">
    <source>
        <dbReference type="Proteomes" id="UP000266016"/>
    </source>
</evidence>
<feature type="compositionally biased region" description="Low complexity" evidence="1">
    <location>
        <begin position="213"/>
        <end position="231"/>
    </location>
</feature>
<comment type="caution">
    <text evidence="3">The sequence shown here is derived from an EMBL/GenBank/DDBJ whole genome shotgun (WGS) entry which is preliminary data.</text>
</comment>
<evidence type="ECO:0000256" key="1">
    <source>
        <dbReference type="SAM" id="MobiDB-lite"/>
    </source>
</evidence>
<feature type="signal peptide" evidence="2">
    <location>
        <begin position="1"/>
        <end position="28"/>
    </location>
</feature>
<reference evidence="3 4" key="1">
    <citation type="submission" date="2018-08" db="EMBL/GenBank/DDBJ databases">
        <title>Bacillus jemisoniae sp. nov., Bacillus chryseoplanitiae sp. nov., Bacillus resnikiae sp. nov., and Bacillus frankliniae sp. nov., isolated from Viking spacecraft and associated surfaces.</title>
        <authorList>
            <person name="Seuylemezian A."/>
            <person name="Vaishampayan P."/>
        </authorList>
    </citation>
    <scope>NUCLEOTIDE SEQUENCE [LARGE SCALE GENOMIC DNA]</scope>
    <source>
        <strain evidence="3 4">MA001</strain>
    </source>
</reference>